<evidence type="ECO:0000313" key="3">
    <source>
        <dbReference type="EMBL" id="KAL1139117.1"/>
    </source>
</evidence>
<gene>
    <name evidence="3" type="ORF">AAG570_009177</name>
</gene>
<sequence length="184" mass="19612">MIQGHALETESCGVVGGWDCQYYQDVGGGEVPADREEVRAEVGPGCRCGCIVHLSKAKPHRIVAASAHSCPGRSFWLIQTERGERVKVGLEQLRLGCLGQGLRLRDGDSTQAPLLAHLTGAPPEVSPVLSSGPSLLVEFTAGDVLAAAQECNGGFLAHATQIGNSFRNKYLFFSSNDFITTMID</sequence>
<organism evidence="3 4">
    <name type="scientific">Ranatra chinensis</name>
    <dbReference type="NCBI Taxonomy" id="642074"/>
    <lineage>
        <taxon>Eukaryota</taxon>
        <taxon>Metazoa</taxon>
        <taxon>Ecdysozoa</taxon>
        <taxon>Arthropoda</taxon>
        <taxon>Hexapoda</taxon>
        <taxon>Insecta</taxon>
        <taxon>Pterygota</taxon>
        <taxon>Neoptera</taxon>
        <taxon>Paraneoptera</taxon>
        <taxon>Hemiptera</taxon>
        <taxon>Heteroptera</taxon>
        <taxon>Panheteroptera</taxon>
        <taxon>Nepomorpha</taxon>
        <taxon>Nepidae</taxon>
        <taxon>Ranatrinae</taxon>
        <taxon>Ranatra</taxon>
    </lineage>
</organism>
<dbReference type="SUPFAM" id="SSF49854">
    <property type="entry name" value="Spermadhesin, CUB domain"/>
    <property type="match status" value="1"/>
</dbReference>
<dbReference type="Gene3D" id="2.60.120.290">
    <property type="entry name" value="Spermadhesin, CUB domain"/>
    <property type="match status" value="1"/>
</dbReference>
<keyword evidence="4" id="KW-1185">Reference proteome</keyword>
<accession>A0ABD0Z5V1</accession>
<feature type="domain" description="CUB" evidence="2">
    <location>
        <begin position="75"/>
        <end position="142"/>
    </location>
</feature>
<dbReference type="InterPro" id="IPR000859">
    <property type="entry name" value="CUB_dom"/>
</dbReference>
<dbReference type="AlphaFoldDB" id="A0ABD0Z5V1"/>
<dbReference type="Proteomes" id="UP001558652">
    <property type="component" value="Unassembled WGS sequence"/>
</dbReference>
<evidence type="ECO:0000256" key="1">
    <source>
        <dbReference type="ARBA" id="ARBA00023157"/>
    </source>
</evidence>
<evidence type="ECO:0000259" key="2">
    <source>
        <dbReference type="Pfam" id="PF00431"/>
    </source>
</evidence>
<dbReference type="InterPro" id="IPR035914">
    <property type="entry name" value="Sperma_CUB_dom_sf"/>
</dbReference>
<evidence type="ECO:0000313" key="4">
    <source>
        <dbReference type="Proteomes" id="UP001558652"/>
    </source>
</evidence>
<reference evidence="3 4" key="1">
    <citation type="submission" date="2024-07" db="EMBL/GenBank/DDBJ databases">
        <title>Chromosome-level genome assembly of the water stick insect Ranatra chinensis (Heteroptera: Nepidae).</title>
        <authorList>
            <person name="Liu X."/>
        </authorList>
    </citation>
    <scope>NUCLEOTIDE SEQUENCE [LARGE SCALE GENOMIC DNA]</scope>
    <source>
        <strain evidence="3">Cailab_2021Rc</strain>
        <tissue evidence="3">Muscle</tissue>
    </source>
</reference>
<keyword evidence="1" id="KW-1015">Disulfide bond</keyword>
<protein>
    <recommendedName>
        <fullName evidence="2">CUB domain-containing protein</fullName>
    </recommendedName>
</protein>
<comment type="caution">
    <text evidence="3">The sequence shown here is derived from an EMBL/GenBank/DDBJ whole genome shotgun (WGS) entry which is preliminary data.</text>
</comment>
<name>A0ABD0Z5V1_9HEMI</name>
<dbReference type="Pfam" id="PF00431">
    <property type="entry name" value="CUB"/>
    <property type="match status" value="1"/>
</dbReference>
<dbReference type="EMBL" id="JBFDAA010000003">
    <property type="protein sequence ID" value="KAL1139117.1"/>
    <property type="molecule type" value="Genomic_DNA"/>
</dbReference>
<proteinExistence type="predicted"/>